<sequence length="132" mass="14148">MPVEQIGFDLDHARLGDPLVGEHLAEGEAQPEPADQHAQPVPIDPAESLTGQQPLGLGVRGVHHENTVDAQFQGVVPTLQDQLTALAHSPPNNLNHTPKLPHPASRSAPPDSRTDSFAYNCRMIMSALSGQF</sequence>
<reference evidence="2 3" key="1">
    <citation type="journal article" date="2019" name="Int. J. Syst. Evol. Microbiol.">
        <title>The Global Catalogue of Microorganisms (GCM) 10K type strain sequencing project: providing services to taxonomists for standard genome sequencing and annotation.</title>
        <authorList>
            <consortium name="The Broad Institute Genomics Platform"/>
            <consortium name="The Broad Institute Genome Sequencing Center for Infectious Disease"/>
            <person name="Wu L."/>
            <person name="Ma J."/>
        </authorList>
    </citation>
    <scope>NUCLEOTIDE SEQUENCE [LARGE SCALE GENOMIC DNA]</scope>
    <source>
        <strain evidence="2 3">JCM 16221</strain>
    </source>
</reference>
<gene>
    <name evidence="2" type="ORF">GCM10009854_22960</name>
</gene>
<protein>
    <submittedName>
        <fullName evidence="2">Uncharacterized protein</fullName>
    </submittedName>
</protein>
<evidence type="ECO:0000256" key="1">
    <source>
        <dbReference type="SAM" id="MobiDB-lite"/>
    </source>
</evidence>
<organism evidence="2 3">
    <name type="scientific">Saccharopolyspora halophila</name>
    <dbReference type="NCBI Taxonomy" id="405551"/>
    <lineage>
        <taxon>Bacteria</taxon>
        <taxon>Bacillati</taxon>
        <taxon>Actinomycetota</taxon>
        <taxon>Actinomycetes</taxon>
        <taxon>Pseudonocardiales</taxon>
        <taxon>Pseudonocardiaceae</taxon>
        <taxon>Saccharopolyspora</taxon>
    </lineage>
</organism>
<accession>A0ABN3G716</accession>
<comment type="caution">
    <text evidence="2">The sequence shown here is derived from an EMBL/GenBank/DDBJ whole genome shotgun (WGS) entry which is preliminary data.</text>
</comment>
<feature type="region of interest" description="Disordered" evidence="1">
    <location>
        <begin position="1"/>
        <end position="57"/>
    </location>
</feature>
<proteinExistence type="predicted"/>
<evidence type="ECO:0000313" key="3">
    <source>
        <dbReference type="Proteomes" id="UP001501218"/>
    </source>
</evidence>
<keyword evidence="3" id="KW-1185">Reference proteome</keyword>
<feature type="region of interest" description="Disordered" evidence="1">
    <location>
        <begin position="83"/>
        <end position="114"/>
    </location>
</feature>
<name>A0ABN3G716_9PSEU</name>
<dbReference type="Proteomes" id="UP001501218">
    <property type="component" value="Unassembled WGS sequence"/>
</dbReference>
<evidence type="ECO:0000313" key="2">
    <source>
        <dbReference type="EMBL" id="GAA2345517.1"/>
    </source>
</evidence>
<dbReference type="EMBL" id="BAAARA010000007">
    <property type="protein sequence ID" value="GAA2345517.1"/>
    <property type="molecule type" value="Genomic_DNA"/>
</dbReference>